<dbReference type="Pfam" id="PF03747">
    <property type="entry name" value="ADP_ribosyl_GH"/>
    <property type="match status" value="1"/>
</dbReference>
<dbReference type="InterPro" id="IPR050792">
    <property type="entry name" value="ADP-ribosylglycohydrolase"/>
</dbReference>
<keyword evidence="1" id="KW-0479">Metal-binding</keyword>
<keyword evidence="1" id="KW-0460">Magnesium</keyword>
<organism evidence="2">
    <name type="scientific">Roseihalotalea indica</name>
    <dbReference type="NCBI Taxonomy" id="2867963"/>
    <lineage>
        <taxon>Bacteria</taxon>
        <taxon>Pseudomonadati</taxon>
        <taxon>Bacteroidota</taxon>
        <taxon>Cytophagia</taxon>
        <taxon>Cytophagales</taxon>
        <taxon>Catalimonadaceae</taxon>
        <taxon>Roseihalotalea</taxon>
    </lineage>
</organism>
<dbReference type="EMBL" id="CP120682">
    <property type="protein sequence ID" value="WKN39575.1"/>
    <property type="molecule type" value="Genomic_DNA"/>
</dbReference>
<dbReference type="PANTHER" id="PTHR16222">
    <property type="entry name" value="ADP-RIBOSYLGLYCOHYDROLASE"/>
    <property type="match status" value="1"/>
</dbReference>
<evidence type="ECO:0000313" key="2">
    <source>
        <dbReference type="EMBL" id="WKN39575.1"/>
    </source>
</evidence>
<reference evidence="2" key="2">
    <citation type="journal article" date="2024" name="Antonie Van Leeuwenhoek">
        <title>Roseihalotalea indica gen. nov., sp. nov., a halophilic Bacteroidetes from mesopelagic Southwest Indian Ocean with higher carbohydrate metabolic potential.</title>
        <authorList>
            <person name="Chen B."/>
            <person name="Zhang M."/>
            <person name="Lin D."/>
            <person name="Ye J."/>
            <person name="Tang K."/>
        </authorList>
    </citation>
    <scope>NUCLEOTIDE SEQUENCE</scope>
    <source>
        <strain evidence="2">TK19036</strain>
    </source>
</reference>
<dbReference type="InterPro" id="IPR036705">
    <property type="entry name" value="Ribosyl_crysJ1_sf"/>
</dbReference>
<feature type="binding site" evidence="1">
    <location>
        <position position="78"/>
    </location>
    <ligand>
        <name>Mg(2+)</name>
        <dbReference type="ChEBI" id="CHEBI:18420"/>
        <label>1</label>
    </ligand>
</feature>
<dbReference type="Gene3D" id="1.10.4080.10">
    <property type="entry name" value="ADP-ribosylation/Crystallin J1"/>
    <property type="match status" value="1"/>
</dbReference>
<feature type="binding site" evidence="1">
    <location>
        <position position="79"/>
    </location>
    <ligand>
        <name>Mg(2+)</name>
        <dbReference type="ChEBI" id="CHEBI:18420"/>
        <label>1</label>
    </ligand>
</feature>
<reference evidence="2" key="1">
    <citation type="journal article" date="2023" name="Comput. Struct. Biotechnol. J.">
        <title>Discovery of a novel marine Bacteroidetes with a rich repertoire of carbohydrate-active enzymes.</title>
        <authorList>
            <person name="Chen B."/>
            <person name="Liu G."/>
            <person name="Chen Q."/>
            <person name="Wang H."/>
            <person name="Liu L."/>
            <person name="Tang K."/>
        </authorList>
    </citation>
    <scope>NUCLEOTIDE SEQUENCE</scope>
    <source>
        <strain evidence="2">TK19036</strain>
    </source>
</reference>
<feature type="binding site" evidence="1">
    <location>
        <position position="77"/>
    </location>
    <ligand>
        <name>Mg(2+)</name>
        <dbReference type="ChEBI" id="CHEBI:18420"/>
        <label>1</label>
    </ligand>
</feature>
<proteinExistence type="predicted"/>
<gene>
    <name evidence="2" type="ORF">K4G66_12820</name>
</gene>
<evidence type="ECO:0000256" key="1">
    <source>
        <dbReference type="PIRSR" id="PIRSR605502-1"/>
    </source>
</evidence>
<dbReference type="PANTHER" id="PTHR16222:SF12">
    <property type="entry name" value="ADP-RIBOSYLGLYCOHYDROLASE-RELATED"/>
    <property type="match status" value="1"/>
</dbReference>
<dbReference type="SUPFAM" id="SSF101478">
    <property type="entry name" value="ADP-ribosylglycohydrolase"/>
    <property type="match status" value="1"/>
</dbReference>
<dbReference type="InterPro" id="IPR005502">
    <property type="entry name" value="Ribosyl_crysJ1"/>
</dbReference>
<feature type="binding site" evidence="1">
    <location>
        <position position="345"/>
    </location>
    <ligand>
        <name>Mg(2+)</name>
        <dbReference type="ChEBI" id="CHEBI:18420"/>
        <label>1</label>
    </ligand>
</feature>
<protein>
    <submittedName>
        <fullName evidence="2">ADP-ribosylglycohydrolase family protein</fullName>
    </submittedName>
</protein>
<dbReference type="GO" id="GO:0046872">
    <property type="term" value="F:metal ion binding"/>
    <property type="evidence" value="ECO:0007669"/>
    <property type="project" value="UniProtKB-KW"/>
</dbReference>
<name>A0AA49GRC9_9BACT</name>
<comment type="cofactor">
    <cofactor evidence="1">
        <name>Mg(2+)</name>
        <dbReference type="ChEBI" id="CHEBI:18420"/>
    </cofactor>
    <text evidence="1">Binds 2 magnesium ions per subunit.</text>
</comment>
<dbReference type="AlphaFoldDB" id="A0AA49GRC9"/>
<accession>A0AA49GRC9</accession>
<feature type="binding site" evidence="1">
    <location>
        <position position="343"/>
    </location>
    <ligand>
        <name>Mg(2+)</name>
        <dbReference type="ChEBI" id="CHEBI:18420"/>
        <label>1</label>
    </ligand>
</feature>
<sequence length="401" mass="44361">MEQSPAAFSLSRDALYDKVLGTLVGSAIGDAMGAPTEMWLREEIASEYGLVEKLEALVRPPSAEGTWDYNLPAGGTTDDTRWKKLVAEFLLTQSADLSATDFATFIVQHYEQEVQRLKATNGTEPEPFEANARRIAWLQEWTQVAQPYADQHLDNYSFALSRFYGGEMTCAGMLYAPAIGAFYPGQSKKAYEEAYKLSIFDLGYARDISGLVAAMVAAAMHPEAIPETIIRTVQEVDPHYYFKSRLVGRASHRLLKDAHRIVYQARQPFSGKLTEGSIKLPVSTTLDTVTLQQMQQAYALLDAKNQELPFHAGEIFLVNLTGLLFFDFDFTKTLAFVVNFGRDNDTTAAVTGAILGAYWGAEKLPEEMVHSVLSVNSTVLAIDLKALAGQLTDSIFSRYSN</sequence>
<feature type="binding site" evidence="1">
    <location>
        <position position="346"/>
    </location>
    <ligand>
        <name>Mg(2+)</name>
        <dbReference type="ChEBI" id="CHEBI:18420"/>
        <label>1</label>
    </ligand>
</feature>